<organism evidence="3 4">
    <name type="scientific">Nocardia mangyaensis</name>
    <dbReference type="NCBI Taxonomy" id="2213200"/>
    <lineage>
        <taxon>Bacteria</taxon>
        <taxon>Bacillati</taxon>
        <taxon>Actinomycetota</taxon>
        <taxon>Actinomycetes</taxon>
        <taxon>Mycobacteriales</taxon>
        <taxon>Nocardiaceae</taxon>
        <taxon>Nocardia</taxon>
    </lineage>
</organism>
<name>A0A1J0VRU6_9NOCA</name>
<reference evidence="3" key="1">
    <citation type="submission" date="2016-11" db="EMBL/GenBank/DDBJ databases">
        <authorList>
            <person name="Jaros S."/>
            <person name="Januszkiewicz K."/>
            <person name="Wedrychowicz H."/>
        </authorList>
    </citation>
    <scope>NUCLEOTIDE SEQUENCE [LARGE SCALE GENOMIC DNA]</scope>
    <source>
        <strain evidence="3">Y48</strain>
    </source>
</reference>
<gene>
    <name evidence="3" type="ORF">BOX37_13375</name>
</gene>
<protein>
    <submittedName>
        <fullName evidence="3">Uncharacterized protein</fullName>
    </submittedName>
</protein>
<evidence type="ECO:0000256" key="1">
    <source>
        <dbReference type="SAM" id="MobiDB-lite"/>
    </source>
</evidence>
<feature type="compositionally biased region" description="Low complexity" evidence="1">
    <location>
        <begin position="212"/>
        <end position="226"/>
    </location>
</feature>
<dbReference type="EMBL" id="CP018082">
    <property type="protein sequence ID" value="APE34771.1"/>
    <property type="molecule type" value="Genomic_DNA"/>
</dbReference>
<feature type="chain" id="PRO_5039632133" evidence="2">
    <location>
        <begin position="26"/>
        <end position="258"/>
    </location>
</feature>
<evidence type="ECO:0000313" key="4">
    <source>
        <dbReference type="Proteomes" id="UP000183810"/>
    </source>
</evidence>
<dbReference type="KEGG" id="nsl:BOX37_13375"/>
<proteinExistence type="predicted"/>
<evidence type="ECO:0000313" key="3">
    <source>
        <dbReference type="EMBL" id="APE34771.1"/>
    </source>
</evidence>
<accession>A0A1J0VRU6</accession>
<dbReference type="OrthoDB" id="9837711at2"/>
<evidence type="ECO:0000256" key="2">
    <source>
        <dbReference type="SAM" id="SignalP"/>
    </source>
</evidence>
<sequence>MAFADARAHRVLLAALVVTWLVACAPDTETARPDTDIEIPPDAVLTGQVSAVGPTDLAVDIGLARPVAVALAGIAVVDCGAGGATAYATGLTELAPVGAVVTLVRSNAHTEPDHDLTAFVHAAGQDRLAETSVNEVLVRTGRARLNPPVDHSATAASARDQVAADTARLPEPDHDYRSVLAAAEDEAWQARLGPIGACATRQDTLDRDRDPAPTAQPTAPATETPALPRIEITVQRPDVEITLPRSPRPRPCELVDRC</sequence>
<keyword evidence="4" id="KW-1185">Reference proteome</keyword>
<dbReference type="RefSeq" id="WP_071927953.1">
    <property type="nucleotide sequence ID" value="NZ_CP018082.1"/>
</dbReference>
<dbReference type="PROSITE" id="PS51257">
    <property type="entry name" value="PROKAR_LIPOPROTEIN"/>
    <property type="match status" value="1"/>
</dbReference>
<feature type="signal peptide" evidence="2">
    <location>
        <begin position="1"/>
        <end position="25"/>
    </location>
</feature>
<dbReference type="AlphaFoldDB" id="A0A1J0VRU6"/>
<keyword evidence="2" id="KW-0732">Signal</keyword>
<dbReference type="Proteomes" id="UP000183810">
    <property type="component" value="Chromosome"/>
</dbReference>
<feature type="region of interest" description="Disordered" evidence="1">
    <location>
        <begin position="204"/>
        <end position="258"/>
    </location>
</feature>